<evidence type="ECO:0000313" key="2">
    <source>
        <dbReference type="Proteomes" id="UP001589733"/>
    </source>
</evidence>
<gene>
    <name evidence="1" type="ORF">ACFFLM_08185</name>
</gene>
<proteinExistence type="predicted"/>
<dbReference type="Proteomes" id="UP001589733">
    <property type="component" value="Unassembled WGS sequence"/>
</dbReference>
<sequence length="92" mass="10162">MTSPWLVRQAQMIPVRPEAVLGTQTLTDVKSEAQDADPDRQLLGVPPLGTYDELTGVWLLDGVPLVNHRLAALGTRTETKVEREGTDEDPER</sequence>
<reference evidence="1 2" key="1">
    <citation type="submission" date="2024-09" db="EMBL/GenBank/DDBJ databases">
        <authorList>
            <person name="Sun Q."/>
            <person name="Mori K."/>
        </authorList>
    </citation>
    <scope>NUCLEOTIDE SEQUENCE [LARGE SCALE GENOMIC DNA]</scope>
    <source>
        <strain evidence="1 2">JCM 13503</strain>
    </source>
</reference>
<comment type="caution">
    <text evidence="1">The sequence shown here is derived from an EMBL/GenBank/DDBJ whole genome shotgun (WGS) entry which is preliminary data.</text>
</comment>
<name>A0ABV6AYY9_9DEIO</name>
<keyword evidence="2" id="KW-1185">Reference proteome</keyword>
<dbReference type="RefSeq" id="WP_380007922.1">
    <property type="nucleotide sequence ID" value="NZ_JBHLYR010000025.1"/>
</dbReference>
<evidence type="ECO:0000313" key="1">
    <source>
        <dbReference type="EMBL" id="MFB9991940.1"/>
    </source>
</evidence>
<protein>
    <submittedName>
        <fullName evidence="1">Uncharacterized protein</fullName>
    </submittedName>
</protein>
<dbReference type="EMBL" id="JBHLYR010000025">
    <property type="protein sequence ID" value="MFB9991940.1"/>
    <property type="molecule type" value="Genomic_DNA"/>
</dbReference>
<organism evidence="1 2">
    <name type="scientific">Deinococcus oregonensis</name>
    <dbReference type="NCBI Taxonomy" id="1805970"/>
    <lineage>
        <taxon>Bacteria</taxon>
        <taxon>Thermotogati</taxon>
        <taxon>Deinococcota</taxon>
        <taxon>Deinococci</taxon>
        <taxon>Deinococcales</taxon>
        <taxon>Deinococcaceae</taxon>
        <taxon>Deinococcus</taxon>
    </lineage>
</organism>
<accession>A0ABV6AYY9</accession>